<evidence type="ECO:0000256" key="9">
    <source>
        <dbReference type="ARBA" id="ARBA00030757"/>
    </source>
</evidence>
<evidence type="ECO:0000256" key="10">
    <source>
        <dbReference type="ARBA" id="ARBA00031323"/>
    </source>
</evidence>
<evidence type="ECO:0000313" key="13">
    <source>
        <dbReference type="Proteomes" id="UP000264062"/>
    </source>
</evidence>
<accession>A0A350HC74</accession>
<dbReference type="Gene3D" id="3.40.50.150">
    <property type="entry name" value="Vaccinia Virus protein VP39"/>
    <property type="match status" value="1"/>
</dbReference>
<comment type="subcellular location">
    <subcellularLocation>
        <location evidence="1">Cytoplasm</location>
    </subcellularLocation>
</comment>
<dbReference type="Proteomes" id="UP000264062">
    <property type="component" value="Unassembled WGS sequence"/>
</dbReference>
<comment type="similarity">
    <text evidence="2">Belongs to the methyltransferase superfamily. L-isoaspartyl/D-aspartyl protein methyltransferase family.</text>
</comment>
<dbReference type="CDD" id="cd02440">
    <property type="entry name" value="AdoMet_MTases"/>
    <property type="match status" value="1"/>
</dbReference>
<name>A0A350HC74_UNCW3</name>
<evidence type="ECO:0000256" key="7">
    <source>
        <dbReference type="ARBA" id="ARBA00022679"/>
    </source>
</evidence>
<organism evidence="12 13">
    <name type="scientific">candidate division WOR-3 bacterium</name>
    <dbReference type="NCBI Taxonomy" id="2052148"/>
    <lineage>
        <taxon>Bacteria</taxon>
        <taxon>Bacteria division WOR-3</taxon>
    </lineage>
</organism>
<dbReference type="SUPFAM" id="SSF53335">
    <property type="entry name" value="S-adenosyl-L-methionine-dependent methyltransferases"/>
    <property type="match status" value="1"/>
</dbReference>
<dbReference type="Pfam" id="PF01135">
    <property type="entry name" value="PCMT"/>
    <property type="match status" value="1"/>
</dbReference>
<dbReference type="PANTHER" id="PTHR11579:SF0">
    <property type="entry name" value="PROTEIN-L-ISOASPARTATE(D-ASPARTATE) O-METHYLTRANSFERASE"/>
    <property type="match status" value="1"/>
</dbReference>
<gene>
    <name evidence="12" type="ORF">DCW38_08190</name>
</gene>
<evidence type="ECO:0000256" key="1">
    <source>
        <dbReference type="ARBA" id="ARBA00004496"/>
    </source>
</evidence>
<dbReference type="GO" id="GO:0004719">
    <property type="term" value="F:protein-L-isoaspartate (D-aspartate) O-methyltransferase activity"/>
    <property type="evidence" value="ECO:0007669"/>
    <property type="project" value="UniProtKB-EC"/>
</dbReference>
<reference evidence="12 13" key="1">
    <citation type="journal article" date="2018" name="Nat. Biotechnol.">
        <title>A standardized bacterial taxonomy based on genome phylogeny substantially revises the tree of life.</title>
        <authorList>
            <person name="Parks D.H."/>
            <person name="Chuvochina M."/>
            <person name="Waite D.W."/>
            <person name="Rinke C."/>
            <person name="Skarshewski A."/>
            <person name="Chaumeil P.A."/>
            <person name="Hugenholtz P."/>
        </authorList>
    </citation>
    <scope>NUCLEOTIDE SEQUENCE [LARGE SCALE GENOMIC DNA]</scope>
    <source>
        <strain evidence="12">UBA9956</strain>
    </source>
</reference>
<protein>
    <recommendedName>
        <fullName evidence="4">Protein-L-isoaspartate O-methyltransferase</fullName>
        <ecNumber evidence="3">2.1.1.77</ecNumber>
    </recommendedName>
    <alternativeName>
        <fullName evidence="11">L-isoaspartyl protein carboxyl methyltransferase</fullName>
    </alternativeName>
    <alternativeName>
        <fullName evidence="9">Protein L-isoaspartyl methyltransferase</fullName>
    </alternativeName>
    <alternativeName>
        <fullName evidence="10">Protein-beta-aspartate methyltransferase</fullName>
    </alternativeName>
</protein>
<keyword evidence="7" id="KW-0808">Transferase</keyword>
<dbReference type="InterPro" id="IPR029063">
    <property type="entry name" value="SAM-dependent_MTases_sf"/>
</dbReference>
<evidence type="ECO:0000256" key="11">
    <source>
        <dbReference type="ARBA" id="ARBA00031350"/>
    </source>
</evidence>
<proteinExistence type="inferred from homology"/>
<dbReference type="EC" id="2.1.1.77" evidence="3"/>
<dbReference type="GO" id="GO:0032259">
    <property type="term" value="P:methylation"/>
    <property type="evidence" value="ECO:0007669"/>
    <property type="project" value="UniProtKB-KW"/>
</dbReference>
<evidence type="ECO:0000256" key="4">
    <source>
        <dbReference type="ARBA" id="ARBA00013346"/>
    </source>
</evidence>
<evidence type="ECO:0000256" key="6">
    <source>
        <dbReference type="ARBA" id="ARBA00022603"/>
    </source>
</evidence>
<keyword evidence="6" id="KW-0489">Methyltransferase</keyword>
<dbReference type="EMBL" id="DMZY01000243">
    <property type="protein sequence ID" value="HAV93140.1"/>
    <property type="molecule type" value="Genomic_DNA"/>
</dbReference>
<evidence type="ECO:0000256" key="3">
    <source>
        <dbReference type="ARBA" id="ARBA00011890"/>
    </source>
</evidence>
<keyword evidence="8" id="KW-0949">S-adenosyl-L-methionine</keyword>
<evidence type="ECO:0000256" key="2">
    <source>
        <dbReference type="ARBA" id="ARBA00005369"/>
    </source>
</evidence>
<dbReference type="AlphaFoldDB" id="A0A350HC74"/>
<keyword evidence="5" id="KW-0963">Cytoplasm</keyword>
<dbReference type="InterPro" id="IPR000682">
    <property type="entry name" value="PCMT"/>
</dbReference>
<evidence type="ECO:0000256" key="8">
    <source>
        <dbReference type="ARBA" id="ARBA00022691"/>
    </source>
</evidence>
<dbReference type="GO" id="GO:0005737">
    <property type="term" value="C:cytoplasm"/>
    <property type="evidence" value="ECO:0007669"/>
    <property type="project" value="UniProtKB-SubCell"/>
</dbReference>
<sequence length="396" mass="45418">MPRNLVSHFKKRMVKDMAVRIPFKEEIYKEAFLSVDRHCFIKEIYGYDEHLLDFKIMDNLSSNEEDFLRRVYSDSSILYFKDSEGKLSSVSMPSVVSAMINLSEMKRGEKVLEIGAGSGYSTAVFSSIVGENGFVCATEISKEIFEITKKNLDNCSLENIHIENNDGGFGVEDFAPYDRIIVSCTTADITSHWIKQLKMGGILVAPLVTRGYQVMVSLKKIDEDVLSGNVYWPVRFFPLSGKFSIISHYSFSSRELKSMKKIIESTPNTDEEFSEEIRSLSSDTLKSFLFFLSVKNQNAICYYPREDISDGMGYGIFLRTGNMSGFSLLFGSKSIYWGNMESHNMLKAEFKFYKSMGMPNLYFSKIKVFIRRDDYPLGEREFLVKRRDSLTLFSFD</sequence>
<evidence type="ECO:0000313" key="12">
    <source>
        <dbReference type="EMBL" id="HAV93140.1"/>
    </source>
</evidence>
<evidence type="ECO:0000256" key="5">
    <source>
        <dbReference type="ARBA" id="ARBA00022490"/>
    </source>
</evidence>
<comment type="caution">
    <text evidence="12">The sequence shown here is derived from an EMBL/GenBank/DDBJ whole genome shotgun (WGS) entry which is preliminary data.</text>
</comment>
<dbReference type="PANTHER" id="PTHR11579">
    <property type="entry name" value="PROTEIN-L-ISOASPARTATE O-METHYLTRANSFERASE"/>
    <property type="match status" value="1"/>
</dbReference>